<dbReference type="InterPro" id="IPR009964">
    <property type="entry name" value="DUF1491"/>
</dbReference>
<accession>A0A149Q556</accession>
<dbReference type="Proteomes" id="UP000075473">
    <property type="component" value="Unassembled WGS sequence"/>
</dbReference>
<evidence type="ECO:0000313" key="2">
    <source>
        <dbReference type="Proteomes" id="UP000075473"/>
    </source>
</evidence>
<protein>
    <recommendedName>
        <fullName evidence="3">DUF1491 family protein</fullName>
    </recommendedName>
</protein>
<sequence>MTTPRLRSDIVARALLRQCGQDGRSAMMLRRGDADAGGILVVLLGRNGTAMVLSQTRTAEGEAAWLKGSGENPLSPEDTQAYIDRQLRYDPDLWVLEVEAPDFRPPFEATLV</sequence>
<dbReference type="PATRIC" id="fig|178900.5.peg.1390"/>
<reference evidence="1 2" key="1">
    <citation type="submission" date="2015-06" db="EMBL/GenBank/DDBJ databases">
        <title>Improved classification and identification of acetic acid bacteria using matrix-assisted laser desorption/ionization time-of-flight mass spectrometry; Gluconobacter nephelii and Gluconobacter uchimurae are later heterotypic synonyms of Gluconobacter japonicus and Gluconobacter oxydans, respectively.</title>
        <authorList>
            <person name="Li L."/>
            <person name="Cleenwerck I."/>
            <person name="De Vuyst L."/>
            <person name="Vandamme P."/>
        </authorList>
    </citation>
    <scope>NUCLEOTIDE SEQUENCE [LARGE SCALE GENOMIC DNA]</scope>
    <source>
        <strain evidence="1 2">LMG 1625</strain>
    </source>
</reference>
<proteinExistence type="predicted"/>
<dbReference type="Gene3D" id="3.40.1530.20">
    <property type="entry name" value="Protein of unknown function (DUF1491)"/>
    <property type="match status" value="1"/>
</dbReference>
<organism evidence="1 2">
    <name type="scientific">Acetobacter cerevisiae</name>
    <dbReference type="NCBI Taxonomy" id="178900"/>
    <lineage>
        <taxon>Bacteria</taxon>
        <taxon>Pseudomonadati</taxon>
        <taxon>Pseudomonadota</taxon>
        <taxon>Alphaproteobacteria</taxon>
        <taxon>Acetobacterales</taxon>
        <taxon>Acetobacteraceae</taxon>
        <taxon>Acetobacter</taxon>
    </lineage>
</organism>
<name>A0A149Q556_9PROT</name>
<dbReference type="RefSeq" id="WP_062250582.1">
    <property type="nucleotide sequence ID" value="NZ_LHZA01000154.1"/>
</dbReference>
<evidence type="ECO:0008006" key="3">
    <source>
        <dbReference type="Google" id="ProtNLM"/>
    </source>
</evidence>
<evidence type="ECO:0000313" key="1">
    <source>
        <dbReference type="EMBL" id="KXU92327.1"/>
    </source>
</evidence>
<dbReference type="EMBL" id="LHZA01000154">
    <property type="protein sequence ID" value="KXU92327.1"/>
    <property type="molecule type" value="Genomic_DNA"/>
</dbReference>
<comment type="caution">
    <text evidence="1">The sequence shown here is derived from an EMBL/GenBank/DDBJ whole genome shotgun (WGS) entry which is preliminary data.</text>
</comment>
<dbReference type="AlphaFoldDB" id="A0A149Q556"/>
<gene>
    <name evidence="1" type="ORF">AD928_11175</name>
</gene>
<dbReference type="Pfam" id="PF07372">
    <property type="entry name" value="DUF1491"/>
    <property type="match status" value="1"/>
</dbReference>